<dbReference type="VEuPathDB" id="FungiDB:CAGL0G00704g"/>
<proteinExistence type="predicted"/>
<evidence type="ECO:0000313" key="6">
    <source>
        <dbReference type="EMBL" id="KTB08454.1"/>
    </source>
</evidence>
<dbReference type="GO" id="GO:0000723">
    <property type="term" value="P:telomere maintenance"/>
    <property type="evidence" value="ECO:0007669"/>
    <property type="project" value="EnsemblFungi"/>
</dbReference>
<dbReference type="PROSITE" id="PS00678">
    <property type="entry name" value="WD_REPEATS_1"/>
    <property type="match status" value="1"/>
</dbReference>
<dbReference type="InterPro" id="IPR001680">
    <property type="entry name" value="WD40_rpt"/>
</dbReference>
<dbReference type="PANTHER" id="PTHR44040">
    <property type="entry name" value="RETINOBLASTOMA-BINDING PROTEIN 5"/>
    <property type="match status" value="1"/>
</dbReference>
<gene>
    <name evidence="6" type="ORF">AO440_001513</name>
</gene>
<dbReference type="PROSITE" id="PS50082">
    <property type="entry name" value="WD_REPEATS_2"/>
    <property type="match status" value="1"/>
</dbReference>
<comment type="subcellular location">
    <subcellularLocation>
        <location evidence="1">Nucleus</location>
    </subcellularLocation>
</comment>
<dbReference type="GO" id="GO:0000781">
    <property type="term" value="C:chromosome, telomeric region"/>
    <property type="evidence" value="ECO:0007669"/>
    <property type="project" value="GOC"/>
</dbReference>
<dbReference type="OrthoDB" id="196858at2759"/>
<dbReference type="SUPFAM" id="SSF50978">
    <property type="entry name" value="WD40 repeat-like"/>
    <property type="match status" value="1"/>
</dbReference>
<dbReference type="SMART" id="SM00320">
    <property type="entry name" value="WD40"/>
    <property type="match status" value="4"/>
</dbReference>
<evidence type="ECO:0000256" key="3">
    <source>
        <dbReference type="ARBA" id="ARBA00022737"/>
    </source>
</evidence>
<dbReference type="PhylomeDB" id="A0A0W0C767"/>
<dbReference type="VEuPathDB" id="FungiDB:GWK60_G00561"/>
<dbReference type="EMBL" id="LLZZ01000105">
    <property type="protein sequence ID" value="KTB08454.1"/>
    <property type="molecule type" value="Genomic_DNA"/>
</dbReference>
<name>A0A0W0C767_CANGB</name>
<keyword evidence="3" id="KW-0677">Repeat</keyword>
<evidence type="ECO:0000256" key="1">
    <source>
        <dbReference type="ARBA" id="ARBA00004123"/>
    </source>
</evidence>
<dbReference type="VEuPathDB" id="FungiDB:B1J91_G00704g"/>
<dbReference type="InterPro" id="IPR036322">
    <property type="entry name" value="WD40_repeat_dom_sf"/>
</dbReference>
<dbReference type="GO" id="GO:0031509">
    <property type="term" value="P:subtelomeric heterochromatin formation"/>
    <property type="evidence" value="ECO:0007669"/>
    <property type="project" value="EnsemblFungi"/>
</dbReference>
<feature type="repeat" description="WD" evidence="5">
    <location>
        <begin position="68"/>
        <end position="101"/>
    </location>
</feature>
<organism evidence="6 7">
    <name type="scientific">Candida glabrata</name>
    <name type="common">Yeast</name>
    <name type="synonym">Torulopsis glabrata</name>
    <dbReference type="NCBI Taxonomy" id="5478"/>
    <lineage>
        <taxon>Eukaryota</taxon>
        <taxon>Fungi</taxon>
        <taxon>Dikarya</taxon>
        <taxon>Ascomycota</taxon>
        <taxon>Saccharomycotina</taxon>
        <taxon>Saccharomycetes</taxon>
        <taxon>Saccharomycetales</taxon>
        <taxon>Saccharomycetaceae</taxon>
        <taxon>Nakaseomyces</taxon>
    </lineage>
</organism>
<keyword evidence="4" id="KW-0539">Nucleus</keyword>
<protein>
    <submittedName>
        <fullName evidence="6">COMPASS component SWD1</fullName>
    </submittedName>
</protein>
<dbReference type="Pfam" id="PF00400">
    <property type="entry name" value="WD40"/>
    <property type="match status" value="3"/>
</dbReference>
<dbReference type="PROSITE" id="PS50294">
    <property type="entry name" value="WD_REPEATS_REGION"/>
    <property type="match status" value="1"/>
</dbReference>
<dbReference type="GO" id="GO:0006355">
    <property type="term" value="P:regulation of DNA-templated transcription"/>
    <property type="evidence" value="ECO:0007669"/>
    <property type="project" value="EnsemblFungi"/>
</dbReference>
<reference evidence="6 7" key="1">
    <citation type="submission" date="2015-10" db="EMBL/GenBank/DDBJ databases">
        <title>Draft genomes sequences of Candida glabrata isolates 1A, 1B, 2A, 2B, 3A and 3B.</title>
        <authorList>
            <person name="Haavelsrud O.E."/>
            <person name="Gaustad P."/>
        </authorList>
    </citation>
    <scope>NUCLEOTIDE SEQUENCE [LARGE SCALE GENOMIC DNA]</scope>
    <source>
        <strain evidence="6">910700640</strain>
    </source>
</reference>
<dbReference type="VEuPathDB" id="FungiDB:GW608_G00561"/>
<accession>A0A0W0C767</accession>
<dbReference type="InterPro" id="IPR037850">
    <property type="entry name" value="RBBP5/Swd1"/>
</dbReference>
<dbReference type="InterPro" id="IPR019775">
    <property type="entry name" value="WD40_repeat_CS"/>
</dbReference>
<dbReference type="Proteomes" id="UP000054886">
    <property type="component" value="Unassembled WGS sequence"/>
</dbReference>
<dbReference type="Gene3D" id="2.130.10.10">
    <property type="entry name" value="YVTN repeat-like/Quinoprotein amine dehydrogenase"/>
    <property type="match status" value="2"/>
</dbReference>
<dbReference type="InterPro" id="IPR015943">
    <property type="entry name" value="WD40/YVTN_repeat-like_dom_sf"/>
</dbReference>
<evidence type="ECO:0000256" key="4">
    <source>
        <dbReference type="ARBA" id="ARBA00023242"/>
    </source>
</evidence>
<dbReference type="GO" id="GO:0048188">
    <property type="term" value="C:Set1C/COMPASS complex"/>
    <property type="evidence" value="ECO:0007669"/>
    <property type="project" value="EnsemblFungi"/>
</dbReference>
<sequence length="440" mass="49803">MNLLLQDPFSVLKDYPEKLVHTLENPLNTECLEFSPGGDYLALGCSNGAVIIYDMDTLKPITMLGSKLGGHVQAVNSVSWSGCGRYLITTSRDWFIKLWDLAKPGEPLKEVLMSSSVWSCCWVDESKFTAVATVFEEKDAFYIDFHTELSSPSVLPVVTQNNEDSSGNKGYVLVALPHPKHRDIIVVGSSKGWLTFYQVKCTSVVEFNIIKEERVAASNVKHIIISNNGDRLATSSADRTIRQFSMKIGYSEDNENLSIELEQECKYQDVINKLQWNCIFFSNNSAEYLVASAHGSSAHELYIWETGAGTLVRVLEGAEEELMNISWNFNNMCIACNGFETGSIYIWSIVIPPKWSALAPDFEEVEENVEYDEKEDEFDQVDLDEQRQEMTEAEEVPIDLVTPEQFDVRCNDLSKRYFTIPMDYQHILLLKSSNMMTDDI</sequence>
<keyword evidence="2 5" id="KW-0853">WD repeat</keyword>
<evidence type="ECO:0000256" key="2">
    <source>
        <dbReference type="ARBA" id="ARBA00022574"/>
    </source>
</evidence>
<dbReference type="PANTHER" id="PTHR44040:SF1">
    <property type="entry name" value="RETINOBLASTOMA-BINDING PROTEIN 5"/>
    <property type="match status" value="1"/>
</dbReference>
<dbReference type="AlphaFoldDB" id="A0A0W0C767"/>
<dbReference type="GO" id="GO:0042800">
    <property type="term" value="F:histone H3K4 methyltransferase activity"/>
    <property type="evidence" value="ECO:0007669"/>
    <property type="project" value="EnsemblFungi"/>
</dbReference>
<comment type="caution">
    <text evidence="6">The sequence shown here is derived from an EMBL/GenBank/DDBJ whole genome shotgun (WGS) entry which is preliminary data.</text>
</comment>
<dbReference type="VEuPathDB" id="FungiDB:GVI51_G00561"/>
<evidence type="ECO:0000256" key="5">
    <source>
        <dbReference type="PROSITE-ProRule" id="PRU00221"/>
    </source>
</evidence>
<evidence type="ECO:0000313" key="7">
    <source>
        <dbReference type="Proteomes" id="UP000054886"/>
    </source>
</evidence>